<organism evidence="1 2">
    <name type="scientific">Nosema granulosis</name>
    <dbReference type="NCBI Taxonomy" id="83296"/>
    <lineage>
        <taxon>Eukaryota</taxon>
        <taxon>Fungi</taxon>
        <taxon>Fungi incertae sedis</taxon>
        <taxon>Microsporidia</taxon>
        <taxon>Nosematidae</taxon>
        <taxon>Nosema</taxon>
    </lineage>
</organism>
<proteinExistence type="predicted"/>
<comment type="caution">
    <text evidence="1">The sequence shown here is derived from an EMBL/GenBank/DDBJ whole genome shotgun (WGS) entry which is preliminary data.</text>
</comment>
<gene>
    <name evidence="1" type="ORF">NGRA_2112</name>
</gene>
<dbReference type="OrthoDB" id="2195226at2759"/>
<dbReference type="Proteomes" id="UP000740883">
    <property type="component" value="Unassembled WGS sequence"/>
</dbReference>
<keyword evidence="2" id="KW-1185">Reference proteome</keyword>
<evidence type="ECO:0008006" key="3">
    <source>
        <dbReference type="Google" id="ProtNLM"/>
    </source>
</evidence>
<evidence type="ECO:0000313" key="2">
    <source>
        <dbReference type="Proteomes" id="UP000740883"/>
    </source>
</evidence>
<evidence type="ECO:0000313" key="1">
    <source>
        <dbReference type="EMBL" id="KAF9762288.1"/>
    </source>
</evidence>
<reference evidence="1 2" key="1">
    <citation type="journal article" date="2020" name="Genome Biol. Evol.">
        <title>Comparative genomics of strictly vertically transmitted, feminizing microsporidia endosymbionts of amphipod crustaceans.</title>
        <authorList>
            <person name="Cormier A."/>
            <person name="Chebbi M.A."/>
            <person name="Giraud I."/>
            <person name="Wattier R."/>
            <person name="Teixeira M."/>
            <person name="Gilbert C."/>
            <person name="Rigaud T."/>
            <person name="Cordaux R."/>
        </authorList>
    </citation>
    <scope>NUCLEOTIDE SEQUENCE [LARGE SCALE GENOMIC DNA]</scope>
    <source>
        <strain evidence="1 2">Ou3-Ou53</strain>
    </source>
</reference>
<dbReference type="AlphaFoldDB" id="A0A9P6H0H5"/>
<dbReference type="EMBL" id="SBJO01000191">
    <property type="protein sequence ID" value="KAF9762288.1"/>
    <property type="molecule type" value="Genomic_DNA"/>
</dbReference>
<name>A0A9P6H0H5_9MICR</name>
<accession>A0A9P6H0H5</accession>
<sequence>MIRFSLKQIVREGDKGEILGCLKEIASAQPMDDYQIDDLLVKSYFILEETHLKEFVELLYDLLVHMRDPRNVIVLLLKNNTSDTLPLFIYKFIYFVMKNYDFKFNGFYEKLMKSDFIDEESLYFLATVLHNNDDLSASFMRDVVKKLLSRSLETSSQVGLDILYTILFILRSNPVLYSFILEERSMLEMHLESIEEIASVARMIKREAENKKNRVKFVNIASMKYPKIKC</sequence>
<protein>
    <recommendedName>
        <fullName evidence="3">CCAAT-binding factor domain-containing protein</fullName>
    </recommendedName>
</protein>